<evidence type="ECO:0000313" key="4">
    <source>
        <dbReference type="EMBL" id="PZP55482.1"/>
    </source>
</evidence>
<dbReference type="Pfam" id="PF05036">
    <property type="entry name" value="SPOR"/>
    <property type="match status" value="1"/>
</dbReference>
<dbReference type="Gene3D" id="3.30.70.1070">
    <property type="entry name" value="Sporulation related repeat"/>
    <property type="match status" value="1"/>
</dbReference>
<dbReference type="AlphaFoldDB" id="A0A2W5HIJ1"/>
<dbReference type="GO" id="GO:0042834">
    <property type="term" value="F:peptidoglycan binding"/>
    <property type="evidence" value="ECO:0007669"/>
    <property type="project" value="InterPro"/>
</dbReference>
<organism evidence="4 5">
    <name type="scientific">Micavibrio aeruginosavorus</name>
    <dbReference type="NCBI Taxonomy" id="349221"/>
    <lineage>
        <taxon>Bacteria</taxon>
        <taxon>Pseudomonadati</taxon>
        <taxon>Bdellovibrionota</taxon>
        <taxon>Bdellovibrionia</taxon>
        <taxon>Bdellovibrionales</taxon>
        <taxon>Pseudobdellovibrionaceae</taxon>
        <taxon>Micavibrio</taxon>
    </lineage>
</organism>
<protein>
    <recommendedName>
        <fullName evidence="3">SPOR domain-containing protein</fullName>
    </recommendedName>
</protein>
<keyword evidence="2" id="KW-0472">Membrane</keyword>
<accession>A0A2W5HIJ1</accession>
<name>A0A2W5HIJ1_9BACT</name>
<feature type="domain" description="SPOR" evidence="3">
    <location>
        <begin position="220"/>
        <end position="302"/>
    </location>
</feature>
<sequence>MARRDEFDDEGFLDSLLNRKGNTELPAGLRRIFIVIGVLVLISIIIAVVSAAIPSKENEADMAPVPIIRADSAPYKIKPEDPGGMKVPNKDSTIFETLKGEQEENKVENLLEDESDTAASVARQEVVSKVISKSEPITDINDLKLDSEPAEEELSAPPQTFSEPVAQPVAQPVAKVETAKVETIKKEPKETASIIDTLKADSKPKELPVPKTETSKAAPMPSGGSTYIQLAAVKSEAEASSQWAKFKAKNPELGALSMRTQKADLGPKGIFYRIQAGPLSAANATKTCTAIKGRGGSCIIAK</sequence>
<dbReference type="PROSITE" id="PS51724">
    <property type="entry name" value="SPOR"/>
    <property type="match status" value="1"/>
</dbReference>
<dbReference type="Proteomes" id="UP000249739">
    <property type="component" value="Unassembled WGS sequence"/>
</dbReference>
<keyword evidence="2" id="KW-1133">Transmembrane helix</keyword>
<evidence type="ECO:0000259" key="3">
    <source>
        <dbReference type="PROSITE" id="PS51724"/>
    </source>
</evidence>
<proteinExistence type="predicted"/>
<dbReference type="InterPro" id="IPR007730">
    <property type="entry name" value="SPOR-like_dom"/>
</dbReference>
<evidence type="ECO:0000313" key="5">
    <source>
        <dbReference type="Proteomes" id="UP000249739"/>
    </source>
</evidence>
<comment type="caution">
    <text evidence="4">The sequence shown here is derived from an EMBL/GenBank/DDBJ whole genome shotgun (WGS) entry which is preliminary data.</text>
</comment>
<evidence type="ECO:0000256" key="1">
    <source>
        <dbReference type="SAM" id="MobiDB-lite"/>
    </source>
</evidence>
<gene>
    <name evidence="4" type="ORF">DI586_06750</name>
</gene>
<dbReference type="InterPro" id="IPR036680">
    <property type="entry name" value="SPOR-like_sf"/>
</dbReference>
<dbReference type="EMBL" id="QFOT01000067">
    <property type="protein sequence ID" value="PZP55482.1"/>
    <property type="molecule type" value="Genomic_DNA"/>
</dbReference>
<dbReference type="SUPFAM" id="SSF110997">
    <property type="entry name" value="Sporulation related repeat"/>
    <property type="match status" value="1"/>
</dbReference>
<keyword evidence="2" id="KW-0812">Transmembrane</keyword>
<reference evidence="4 5" key="1">
    <citation type="submission" date="2017-08" db="EMBL/GenBank/DDBJ databases">
        <title>Infants hospitalized years apart are colonized by the same room-sourced microbial strains.</title>
        <authorList>
            <person name="Brooks B."/>
            <person name="Olm M.R."/>
            <person name="Firek B.A."/>
            <person name="Baker R."/>
            <person name="Thomas B.C."/>
            <person name="Morowitz M.J."/>
            <person name="Banfield J.F."/>
        </authorList>
    </citation>
    <scope>NUCLEOTIDE SEQUENCE [LARGE SCALE GENOMIC DNA]</scope>
    <source>
        <strain evidence="4">S2_006_000_R2_64</strain>
    </source>
</reference>
<feature type="transmembrane region" description="Helical" evidence="2">
    <location>
        <begin position="32"/>
        <end position="53"/>
    </location>
</feature>
<feature type="region of interest" description="Disordered" evidence="1">
    <location>
        <begin position="201"/>
        <end position="222"/>
    </location>
</feature>
<evidence type="ECO:0000256" key="2">
    <source>
        <dbReference type="SAM" id="Phobius"/>
    </source>
</evidence>